<dbReference type="EMBL" id="KV878216">
    <property type="protein sequence ID" value="OJJ30993.1"/>
    <property type="molecule type" value="Genomic_DNA"/>
</dbReference>
<dbReference type="GeneID" id="63747303"/>
<evidence type="ECO:0000313" key="2">
    <source>
        <dbReference type="EMBL" id="OJJ30993.1"/>
    </source>
</evidence>
<feature type="region of interest" description="Disordered" evidence="1">
    <location>
        <begin position="226"/>
        <end position="297"/>
    </location>
</feature>
<organism evidence="2 3">
    <name type="scientific">Aspergillus wentii DTO 134E9</name>
    <dbReference type="NCBI Taxonomy" id="1073089"/>
    <lineage>
        <taxon>Eukaryota</taxon>
        <taxon>Fungi</taxon>
        <taxon>Dikarya</taxon>
        <taxon>Ascomycota</taxon>
        <taxon>Pezizomycotina</taxon>
        <taxon>Eurotiomycetes</taxon>
        <taxon>Eurotiomycetidae</taxon>
        <taxon>Eurotiales</taxon>
        <taxon>Aspergillaceae</taxon>
        <taxon>Aspergillus</taxon>
        <taxon>Aspergillus subgen. Cremei</taxon>
    </lineage>
</organism>
<reference evidence="3" key="1">
    <citation type="journal article" date="2017" name="Genome Biol.">
        <title>Comparative genomics reveals high biological diversity and specific adaptations in the industrially and medically important fungal genus Aspergillus.</title>
        <authorList>
            <person name="de Vries R.P."/>
            <person name="Riley R."/>
            <person name="Wiebenga A."/>
            <person name="Aguilar-Osorio G."/>
            <person name="Amillis S."/>
            <person name="Uchima C.A."/>
            <person name="Anderluh G."/>
            <person name="Asadollahi M."/>
            <person name="Askin M."/>
            <person name="Barry K."/>
            <person name="Battaglia E."/>
            <person name="Bayram O."/>
            <person name="Benocci T."/>
            <person name="Braus-Stromeyer S.A."/>
            <person name="Caldana C."/>
            <person name="Canovas D."/>
            <person name="Cerqueira G.C."/>
            <person name="Chen F."/>
            <person name="Chen W."/>
            <person name="Choi C."/>
            <person name="Clum A."/>
            <person name="Dos Santos R.A."/>
            <person name="Damasio A.R."/>
            <person name="Diallinas G."/>
            <person name="Emri T."/>
            <person name="Fekete E."/>
            <person name="Flipphi M."/>
            <person name="Freyberg S."/>
            <person name="Gallo A."/>
            <person name="Gournas C."/>
            <person name="Habgood R."/>
            <person name="Hainaut M."/>
            <person name="Harispe M.L."/>
            <person name="Henrissat B."/>
            <person name="Hilden K.S."/>
            <person name="Hope R."/>
            <person name="Hossain A."/>
            <person name="Karabika E."/>
            <person name="Karaffa L."/>
            <person name="Karanyi Z."/>
            <person name="Krasevec N."/>
            <person name="Kuo A."/>
            <person name="Kusch H."/>
            <person name="LaButti K."/>
            <person name="Lagendijk E.L."/>
            <person name="Lapidus A."/>
            <person name="Levasseur A."/>
            <person name="Lindquist E."/>
            <person name="Lipzen A."/>
            <person name="Logrieco A.F."/>
            <person name="MacCabe A."/>
            <person name="Maekelae M.R."/>
            <person name="Malavazi I."/>
            <person name="Melin P."/>
            <person name="Meyer V."/>
            <person name="Mielnichuk N."/>
            <person name="Miskei M."/>
            <person name="Molnar A.P."/>
            <person name="Mule G."/>
            <person name="Ngan C.Y."/>
            <person name="Orejas M."/>
            <person name="Orosz E."/>
            <person name="Ouedraogo J.P."/>
            <person name="Overkamp K.M."/>
            <person name="Park H.-S."/>
            <person name="Perrone G."/>
            <person name="Piumi F."/>
            <person name="Punt P.J."/>
            <person name="Ram A.F."/>
            <person name="Ramon A."/>
            <person name="Rauscher S."/>
            <person name="Record E."/>
            <person name="Riano-Pachon D.M."/>
            <person name="Robert V."/>
            <person name="Roehrig J."/>
            <person name="Ruller R."/>
            <person name="Salamov A."/>
            <person name="Salih N.S."/>
            <person name="Samson R.A."/>
            <person name="Sandor E."/>
            <person name="Sanguinetti M."/>
            <person name="Schuetze T."/>
            <person name="Sepcic K."/>
            <person name="Shelest E."/>
            <person name="Sherlock G."/>
            <person name="Sophianopoulou V."/>
            <person name="Squina F.M."/>
            <person name="Sun H."/>
            <person name="Susca A."/>
            <person name="Todd R.B."/>
            <person name="Tsang A."/>
            <person name="Unkles S.E."/>
            <person name="van de Wiele N."/>
            <person name="van Rossen-Uffink D."/>
            <person name="Oliveira J.V."/>
            <person name="Vesth T.C."/>
            <person name="Visser J."/>
            <person name="Yu J.-H."/>
            <person name="Zhou M."/>
            <person name="Andersen M.R."/>
            <person name="Archer D.B."/>
            <person name="Baker S.E."/>
            <person name="Benoit I."/>
            <person name="Brakhage A.A."/>
            <person name="Braus G.H."/>
            <person name="Fischer R."/>
            <person name="Frisvad J.C."/>
            <person name="Goldman G.H."/>
            <person name="Houbraken J."/>
            <person name="Oakley B."/>
            <person name="Pocsi I."/>
            <person name="Scazzocchio C."/>
            <person name="Seiboth B."/>
            <person name="vanKuyk P.A."/>
            <person name="Wortman J."/>
            <person name="Dyer P.S."/>
            <person name="Grigoriev I.V."/>
        </authorList>
    </citation>
    <scope>NUCLEOTIDE SEQUENCE [LARGE SCALE GENOMIC DNA]</scope>
    <source>
        <strain evidence="3">DTO 134E9</strain>
    </source>
</reference>
<dbReference type="VEuPathDB" id="FungiDB:ASPWEDRAFT_176098"/>
<protein>
    <submittedName>
        <fullName evidence="2">Uncharacterized protein</fullName>
    </submittedName>
</protein>
<feature type="compositionally biased region" description="Polar residues" evidence="1">
    <location>
        <begin position="262"/>
        <end position="288"/>
    </location>
</feature>
<accession>A0A1L9R7Z5</accession>
<keyword evidence="3" id="KW-1185">Reference proteome</keyword>
<evidence type="ECO:0000256" key="1">
    <source>
        <dbReference type="SAM" id="MobiDB-lite"/>
    </source>
</evidence>
<gene>
    <name evidence="2" type="ORF">ASPWEDRAFT_176098</name>
</gene>
<name>A0A1L9R7Z5_ASPWE</name>
<feature type="compositionally biased region" description="Low complexity" evidence="1">
    <location>
        <begin position="122"/>
        <end position="151"/>
    </location>
</feature>
<proteinExistence type="predicted"/>
<dbReference type="Proteomes" id="UP000184383">
    <property type="component" value="Unassembled WGS sequence"/>
</dbReference>
<dbReference type="AlphaFoldDB" id="A0A1L9R7Z5"/>
<dbReference type="OrthoDB" id="5366332at2759"/>
<evidence type="ECO:0000313" key="3">
    <source>
        <dbReference type="Proteomes" id="UP000184383"/>
    </source>
</evidence>
<feature type="compositionally biased region" description="Basic and acidic residues" evidence="1">
    <location>
        <begin position="339"/>
        <end position="355"/>
    </location>
</feature>
<feature type="compositionally biased region" description="Basic and acidic residues" evidence="1">
    <location>
        <begin position="376"/>
        <end position="397"/>
    </location>
</feature>
<feature type="region of interest" description="Disordered" evidence="1">
    <location>
        <begin position="326"/>
        <end position="397"/>
    </location>
</feature>
<dbReference type="RefSeq" id="XP_040684670.1">
    <property type="nucleotide sequence ID" value="XM_040831455.1"/>
</dbReference>
<sequence length="397" mass="44202">MAASFTCHPDRPLFHGQNPHHHLDQAALASTLHPNLPPLDVTSRAISPCVSELSDTKTFYSAFEVTEITVNGCVSPAVSDEILDEPSVEMDAASLVTVKAPTATTASLSSNGLRTPKRKRTVSPSTPTSHSPRNPRSTSRSTGRSGPTSRRSSLHSHRRATSSLTPSISSRNPPETKRETLLALHRESCRLFQDNESTKWRNADIRTPSSPASTAMHSYFPPMSDYRSASEVSSPPGSPMRPLSDQLEHSSEDESHSPPQPTSQTISGAGDGSSKQTPATVIDWTSPSTRRREYEKIDRASRGVRGLWRRVAPRWCRPGDKRTPFFEEGENGKGNYEGSVRRFRMDLPDETETKPIKSQSRRGTDLRNKFTTPRRQNSEKTERRWPRLSRNDRIHTT</sequence>
<feature type="compositionally biased region" description="Basic and acidic residues" evidence="1">
    <location>
        <begin position="246"/>
        <end position="256"/>
    </location>
</feature>
<feature type="region of interest" description="Disordered" evidence="1">
    <location>
        <begin position="106"/>
        <end position="177"/>
    </location>
</feature>